<dbReference type="Proteomes" id="UP000694548">
    <property type="component" value="Unassembled WGS sequence"/>
</dbReference>
<dbReference type="GO" id="GO:0016579">
    <property type="term" value="P:protein deubiquitination"/>
    <property type="evidence" value="ECO:0007669"/>
    <property type="project" value="InterPro"/>
</dbReference>
<accession>A0A8C6P154</accession>
<dbReference type="InterPro" id="IPR018200">
    <property type="entry name" value="USP_CS"/>
</dbReference>
<keyword evidence="5" id="KW-1185">Reference proteome</keyword>
<evidence type="ECO:0000313" key="5">
    <source>
        <dbReference type="Proteomes" id="UP000694548"/>
    </source>
</evidence>
<keyword evidence="2" id="KW-1133">Transmembrane helix</keyword>
<feature type="domain" description="USP" evidence="3">
    <location>
        <begin position="60"/>
        <end position="342"/>
    </location>
</feature>
<evidence type="ECO:0000256" key="1">
    <source>
        <dbReference type="SAM" id="MobiDB-lite"/>
    </source>
</evidence>
<keyword evidence="2" id="KW-0472">Membrane</keyword>
<keyword evidence="2" id="KW-0812">Transmembrane</keyword>
<evidence type="ECO:0000313" key="4">
    <source>
        <dbReference type="Ensembl" id="ENSNFUP00015036752.1"/>
    </source>
</evidence>
<feature type="compositionally biased region" description="Polar residues" evidence="1">
    <location>
        <begin position="390"/>
        <end position="418"/>
    </location>
</feature>
<dbReference type="GO" id="GO:0005829">
    <property type="term" value="C:cytosol"/>
    <property type="evidence" value="ECO:0007669"/>
    <property type="project" value="TreeGrafter"/>
</dbReference>
<dbReference type="InterPro" id="IPR050164">
    <property type="entry name" value="Peptidase_C19"/>
</dbReference>
<feature type="region of interest" description="Disordered" evidence="1">
    <location>
        <begin position="610"/>
        <end position="635"/>
    </location>
</feature>
<feature type="compositionally biased region" description="Polar residues" evidence="1">
    <location>
        <begin position="450"/>
        <end position="459"/>
    </location>
</feature>
<organism evidence="4 5">
    <name type="scientific">Nothobranchius furzeri</name>
    <name type="common">Turquoise killifish</name>
    <dbReference type="NCBI Taxonomy" id="105023"/>
    <lineage>
        <taxon>Eukaryota</taxon>
        <taxon>Metazoa</taxon>
        <taxon>Chordata</taxon>
        <taxon>Craniata</taxon>
        <taxon>Vertebrata</taxon>
        <taxon>Euteleostomi</taxon>
        <taxon>Actinopterygii</taxon>
        <taxon>Neopterygii</taxon>
        <taxon>Teleostei</taxon>
        <taxon>Neoteleostei</taxon>
        <taxon>Acanthomorphata</taxon>
        <taxon>Ovalentaria</taxon>
        <taxon>Atherinomorphae</taxon>
        <taxon>Cyprinodontiformes</taxon>
        <taxon>Nothobranchiidae</taxon>
        <taxon>Nothobranchius</taxon>
    </lineage>
</organism>
<dbReference type="GO" id="GO:0004843">
    <property type="term" value="F:cysteine-type deubiquitinase activity"/>
    <property type="evidence" value="ECO:0007669"/>
    <property type="project" value="InterPro"/>
</dbReference>
<dbReference type="PANTHER" id="PTHR24006">
    <property type="entry name" value="UBIQUITIN CARBOXYL-TERMINAL HYDROLASE"/>
    <property type="match status" value="1"/>
</dbReference>
<protein>
    <submittedName>
        <fullName evidence="4">Ubiquitin carboxyl-terminal hydrolase 17-like protein A</fullName>
    </submittedName>
</protein>
<dbReference type="InterPro" id="IPR038765">
    <property type="entry name" value="Papain-like_cys_pep_sf"/>
</dbReference>
<sequence>MEFTHWIAHGTTCSERGERAAEGDNVLCCPRISGVGGDATIYISSEEVCSRKQNRQQAKYHGFNLGSTCYLNSVLQVLFTTKEFRDNVIRTKVENPGADFIDRHLKHLFTELQNRKTKTRRILKALSINSVNELQDAAEYFEKILSKTSPDAAKIFHGQMTHRTTCSECGTQNDTDGPFWHLPLELVDSSSGNYSVEDGIQTYFSPTLFTGDNQMYCDTCDTKGDASSRYFIKDHPDVLILLLKRFDFSYKDMSYVKINRAVDVPYTLTLPEKQVYELYAFVDHCGDLRSGHYNATIKPQDEEETWYSFDDTRVSRLDTSPFPDSVTLTRSARAYLLFYRRKVTQEVCNTDQIPVTDLNKKRNIKPAKRPAEGEESGPVEKRGIIKSETDFSSPNINAKDQNTGEQMESRNLSSSGHQTKVKCDETSTQAEADPTSLKEKQNETEDTDGQGDNRSLSSNEEMRPDFIQGLIPRNGDCLLIPAGHERQDQTSDVQGESTDKKTENKTQKSTLKGDDQVENTHPLSTKDQSNIKDTEEVDLSEVLQMTPAEKQDPPSPNNVQNEVNDLENQNQTRGPEKEELVELVEVRDECTSIGSKRSAGLAAFYQNPKSVEEEKSGNVTNKETQRSATRSKHKDVRVVVGNQEESRTLLPAEVPENAAQPEVESSWDRHKYRYFIGIGLGIVFVVILLSCILIVVHQK</sequence>
<name>A0A8C6P154_NOTFU</name>
<reference evidence="4" key="1">
    <citation type="submission" date="2025-08" db="UniProtKB">
        <authorList>
            <consortium name="Ensembl"/>
        </authorList>
    </citation>
    <scope>IDENTIFICATION</scope>
</reference>
<gene>
    <name evidence="4" type="primary">LOC107372385</name>
</gene>
<reference evidence="4" key="2">
    <citation type="submission" date="2025-09" db="UniProtKB">
        <authorList>
            <consortium name="Ensembl"/>
        </authorList>
    </citation>
    <scope>IDENTIFICATION</scope>
</reference>
<dbReference type="GO" id="GO:0005634">
    <property type="term" value="C:nucleus"/>
    <property type="evidence" value="ECO:0007669"/>
    <property type="project" value="TreeGrafter"/>
</dbReference>
<feature type="compositionally biased region" description="Polar residues" evidence="1">
    <location>
        <begin position="519"/>
        <end position="528"/>
    </location>
</feature>
<evidence type="ECO:0000259" key="3">
    <source>
        <dbReference type="PROSITE" id="PS50235"/>
    </source>
</evidence>
<proteinExistence type="predicted"/>
<dbReference type="PROSITE" id="PS50235">
    <property type="entry name" value="USP_3"/>
    <property type="match status" value="1"/>
</dbReference>
<dbReference type="Ensembl" id="ENSNFUT00015038369.1">
    <property type="protein sequence ID" value="ENSNFUP00015036752.1"/>
    <property type="gene ID" value="ENSNFUG00015017794.1"/>
</dbReference>
<dbReference type="PROSITE" id="PS00973">
    <property type="entry name" value="USP_2"/>
    <property type="match status" value="1"/>
</dbReference>
<dbReference type="Pfam" id="PF00443">
    <property type="entry name" value="UCH"/>
    <property type="match status" value="1"/>
</dbReference>
<feature type="transmembrane region" description="Helical" evidence="2">
    <location>
        <begin position="674"/>
        <end position="696"/>
    </location>
</feature>
<feature type="region of interest" description="Disordered" evidence="1">
    <location>
        <begin position="359"/>
        <end position="576"/>
    </location>
</feature>
<dbReference type="Gene3D" id="3.90.70.10">
    <property type="entry name" value="Cysteine proteinases"/>
    <property type="match status" value="1"/>
</dbReference>
<feature type="compositionally biased region" description="Basic and acidic residues" evidence="1">
    <location>
        <begin position="378"/>
        <end position="389"/>
    </location>
</feature>
<dbReference type="PANTHER" id="PTHR24006:SF899">
    <property type="entry name" value="UBIQUITIN CARBOXYL-TERMINAL HYDROLASE"/>
    <property type="match status" value="1"/>
</dbReference>
<feature type="compositionally biased region" description="Polar residues" evidence="1">
    <location>
        <begin position="617"/>
        <end position="628"/>
    </location>
</feature>
<dbReference type="GeneTree" id="ENSGT00940000174852"/>
<feature type="compositionally biased region" description="Polar residues" evidence="1">
    <location>
        <begin position="557"/>
        <end position="573"/>
    </location>
</feature>
<feature type="compositionally biased region" description="Basic and acidic residues" evidence="1">
    <location>
        <begin position="497"/>
        <end position="515"/>
    </location>
</feature>
<dbReference type="InterPro" id="IPR001394">
    <property type="entry name" value="Peptidase_C19_UCH"/>
</dbReference>
<dbReference type="AlphaFoldDB" id="A0A8C6P154"/>
<dbReference type="SUPFAM" id="SSF54001">
    <property type="entry name" value="Cysteine proteinases"/>
    <property type="match status" value="1"/>
</dbReference>
<dbReference type="InterPro" id="IPR028889">
    <property type="entry name" value="USP"/>
</dbReference>
<evidence type="ECO:0000256" key="2">
    <source>
        <dbReference type="SAM" id="Phobius"/>
    </source>
</evidence>